<dbReference type="Gene3D" id="1.10.530.10">
    <property type="match status" value="1"/>
</dbReference>
<dbReference type="EMBL" id="WWCK01000003">
    <property type="protein sequence ID" value="MYM67289.1"/>
    <property type="molecule type" value="Genomic_DNA"/>
</dbReference>
<accession>A0A7X4GRE9</accession>
<reference evidence="1 2" key="1">
    <citation type="submission" date="2019-12" db="EMBL/GenBank/DDBJ databases">
        <title>Novel species isolated from a subtropical stream in China.</title>
        <authorList>
            <person name="Lu H."/>
        </authorList>
    </citation>
    <scope>NUCLEOTIDE SEQUENCE [LARGE SCALE GENOMIC DNA]</scope>
    <source>
        <strain evidence="1 2">FT55W</strain>
    </source>
</reference>
<dbReference type="InterPro" id="IPR023346">
    <property type="entry name" value="Lysozyme-like_dom_sf"/>
</dbReference>
<gene>
    <name evidence="1" type="ORF">GTP45_10650</name>
</gene>
<sequence length="196" mass="20479">MRPGPRVIDGESDAAPDLEDYGQQVIALADAYTDEYSMDNNKAAFLMGIRLGEGTLPETGYSTLMGGGQFDNFATHPALAGWRGTPLSDAMCANASFGPGCVSTAAGAYQINKPTWNRVAAKLGLADFTPESQDAAAWFLIEEKGAAADVLAGRTAEAVAKVRKIWASLPGAGYGQHEVSLTAFNNVFVQSGGVLA</sequence>
<dbReference type="Proteomes" id="UP000450012">
    <property type="component" value="Unassembled WGS sequence"/>
</dbReference>
<protein>
    <submittedName>
        <fullName evidence="1">Glycoside hydrolase family protein</fullName>
    </submittedName>
</protein>
<name>A0A7X4GRE9_9BURK</name>
<evidence type="ECO:0000313" key="2">
    <source>
        <dbReference type="Proteomes" id="UP000450012"/>
    </source>
</evidence>
<organism evidence="1 2">
    <name type="scientific">Duganella rivi</name>
    <dbReference type="NCBI Taxonomy" id="2666083"/>
    <lineage>
        <taxon>Bacteria</taxon>
        <taxon>Pseudomonadati</taxon>
        <taxon>Pseudomonadota</taxon>
        <taxon>Betaproteobacteria</taxon>
        <taxon>Burkholderiales</taxon>
        <taxon>Oxalobacteraceae</taxon>
        <taxon>Telluria group</taxon>
        <taxon>Duganella</taxon>
    </lineage>
</organism>
<dbReference type="AlphaFoldDB" id="A0A7X4GRE9"/>
<dbReference type="CDD" id="cd00736">
    <property type="entry name" value="lambda_lys-like"/>
    <property type="match status" value="1"/>
</dbReference>
<comment type="caution">
    <text evidence="1">The sequence shown here is derived from an EMBL/GenBank/DDBJ whole genome shotgun (WGS) entry which is preliminary data.</text>
</comment>
<dbReference type="SUPFAM" id="SSF53955">
    <property type="entry name" value="Lysozyme-like"/>
    <property type="match status" value="1"/>
</dbReference>
<proteinExistence type="predicted"/>
<keyword evidence="1" id="KW-0378">Hydrolase</keyword>
<dbReference type="GO" id="GO:0016787">
    <property type="term" value="F:hydrolase activity"/>
    <property type="evidence" value="ECO:0007669"/>
    <property type="project" value="UniProtKB-KW"/>
</dbReference>
<keyword evidence="2" id="KW-1185">Reference proteome</keyword>
<evidence type="ECO:0000313" key="1">
    <source>
        <dbReference type="EMBL" id="MYM67289.1"/>
    </source>
</evidence>